<keyword evidence="4" id="KW-0862">Zinc</keyword>
<dbReference type="SMART" id="SM00849">
    <property type="entry name" value="Lactamase_B"/>
    <property type="match status" value="1"/>
</dbReference>
<evidence type="ECO:0000256" key="1">
    <source>
        <dbReference type="ARBA" id="ARBA00007749"/>
    </source>
</evidence>
<dbReference type="InterPro" id="IPR036866">
    <property type="entry name" value="RibonucZ/Hydroxyglut_hydro"/>
</dbReference>
<dbReference type="GO" id="GO:0016787">
    <property type="term" value="F:hydrolase activity"/>
    <property type="evidence" value="ECO:0007669"/>
    <property type="project" value="UniProtKB-KW"/>
</dbReference>
<dbReference type="EMBL" id="SDMK01000003">
    <property type="protein sequence ID" value="RXS94657.1"/>
    <property type="molecule type" value="Genomic_DNA"/>
</dbReference>
<proteinExistence type="inferred from homology"/>
<gene>
    <name evidence="6" type="ORF">ESZ00_15565</name>
</gene>
<organism evidence="6 7">
    <name type="scientific">Silvibacterium dinghuense</name>
    <dbReference type="NCBI Taxonomy" id="1560006"/>
    <lineage>
        <taxon>Bacteria</taxon>
        <taxon>Pseudomonadati</taxon>
        <taxon>Acidobacteriota</taxon>
        <taxon>Terriglobia</taxon>
        <taxon>Terriglobales</taxon>
        <taxon>Acidobacteriaceae</taxon>
        <taxon>Silvibacterium</taxon>
    </lineage>
</organism>
<keyword evidence="2" id="KW-0479">Metal-binding</keyword>
<dbReference type="InterPro" id="IPR001279">
    <property type="entry name" value="Metallo-B-lactamas"/>
</dbReference>
<dbReference type="PANTHER" id="PTHR42978">
    <property type="entry name" value="QUORUM-QUENCHING LACTONASE YTNP-RELATED-RELATED"/>
    <property type="match status" value="1"/>
</dbReference>
<accession>A0A4Q1SCE5</accession>
<evidence type="ECO:0000259" key="5">
    <source>
        <dbReference type="SMART" id="SM00849"/>
    </source>
</evidence>
<dbReference type="SUPFAM" id="SSF56281">
    <property type="entry name" value="Metallo-hydrolase/oxidoreductase"/>
    <property type="match status" value="1"/>
</dbReference>
<dbReference type="PANTHER" id="PTHR42978:SF6">
    <property type="entry name" value="QUORUM-QUENCHING LACTONASE YTNP-RELATED"/>
    <property type="match status" value="1"/>
</dbReference>
<protein>
    <submittedName>
        <fullName evidence="6">MBL fold metallo-hydrolase</fullName>
    </submittedName>
</protein>
<evidence type="ECO:0000256" key="3">
    <source>
        <dbReference type="ARBA" id="ARBA00022801"/>
    </source>
</evidence>
<dbReference type="InterPro" id="IPR051013">
    <property type="entry name" value="MBL_superfamily_lactonases"/>
</dbReference>
<dbReference type="CDD" id="cd07720">
    <property type="entry name" value="OPHC2-like_MBL-fold"/>
    <property type="match status" value="1"/>
</dbReference>
<dbReference type="Gene3D" id="3.60.15.10">
    <property type="entry name" value="Ribonuclease Z/Hydroxyacylglutathione hydrolase-like"/>
    <property type="match status" value="1"/>
</dbReference>
<dbReference type="Pfam" id="PF00753">
    <property type="entry name" value="Lactamase_B"/>
    <property type="match status" value="1"/>
</dbReference>
<evidence type="ECO:0000313" key="7">
    <source>
        <dbReference type="Proteomes" id="UP000290253"/>
    </source>
</evidence>
<comment type="similarity">
    <text evidence="1">Belongs to the metallo-beta-lactamase superfamily.</text>
</comment>
<dbReference type="OrthoDB" id="9802897at2"/>
<feature type="domain" description="Metallo-beta-lactamase" evidence="5">
    <location>
        <begin position="61"/>
        <end position="263"/>
    </location>
</feature>
<evidence type="ECO:0000256" key="2">
    <source>
        <dbReference type="ARBA" id="ARBA00022723"/>
    </source>
</evidence>
<dbReference type="AlphaFoldDB" id="A0A4Q1SCE5"/>
<reference evidence="6 7" key="1">
    <citation type="journal article" date="2016" name="Int. J. Syst. Evol. Microbiol.">
        <title>Acidipila dinghuensis sp. nov., an acidobacterium isolated from forest soil.</title>
        <authorList>
            <person name="Jiang Y.W."/>
            <person name="Wang J."/>
            <person name="Chen M.H."/>
            <person name="Lv Y.Y."/>
            <person name="Qiu L.H."/>
        </authorList>
    </citation>
    <scope>NUCLEOTIDE SEQUENCE [LARGE SCALE GENOMIC DNA]</scope>
    <source>
        <strain evidence="6 7">DHOF10</strain>
    </source>
</reference>
<keyword evidence="7" id="KW-1185">Reference proteome</keyword>
<evidence type="ECO:0000256" key="4">
    <source>
        <dbReference type="ARBA" id="ARBA00022833"/>
    </source>
</evidence>
<comment type="caution">
    <text evidence="6">The sequence shown here is derived from an EMBL/GenBank/DDBJ whole genome shotgun (WGS) entry which is preliminary data.</text>
</comment>
<dbReference type="Proteomes" id="UP000290253">
    <property type="component" value="Unassembled WGS sequence"/>
</dbReference>
<sequence length="291" mass="32059">MTGIPMQQAPTVYRRKLGDTVITLLNDGFEDYSFDIVHHITRPEAEHLLRAAGLPPIARMPVHAFLIQDGRHTTLVDSGDANCMGTGGYLLSALRVAGVAPAEIDTVLVTHAHTDHIGGLLAPDGARVFPRAEVVLHEEEFRFWSDDANFGPERQRMLPVRALALRVFEIYRSSLRTVTGGEVLPGIVLEPLPGHTPGHSGYRVTSKGESVLIWGDIVHLADIQIPRPEATLVFDVDAPLAEATRRRVLERAASENLLIAGMHLQFPGFLRIVRDDSSFALRPERWSPALD</sequence>
<evidence type="ECO:0000313" key="6">
    <source>
        <dbReference type="EMBL" id="RXS94657.1"/>
    </source>
</evidence>
<keyword evidence="3 6" id="KW-0378">Hydrolase</keyword>
<name>A0A4Q1SCE5_9BACT</name>
<dbReference type="GO" id="GO:0046872">
    <property type="term" value="F:metal ion binding"/>
    <property type="evidence" value="ECO:0007669"/>
    <property type="project" value="UniProtKB-KW"/>
</dbReference>